<keyword evidence="5 8" id="KW-0812">Transmembrane</keyword>
<dbReference type="PROSITE" id="PS50928">
    <property type="entry name" value="ABC_TM1"/>
    <property type="match status" value="1"/>
</dbReference>
<proteinExistence type="inferred from homology"/>
<keyword evidence="3" id="KW-1003">Cell membrane</keyword>
<keyword evidence="2 8" id="KW-0813">Transport</keyword>
<comment type="caution">
    <text evidence="10">The sequence shown here is derived from an EMBL/GenBank/DDBJ whole genome shotgun (WGS) entry which is preliminary data.</text>
</comment>
<evidence type="ECO:0000313" key="10">
    <source>
        <dbReference type="EMBL" id="MDJ1157630.1"/>
    </source>
</evidence>
<protein>
    <submittedName>
        <fullName evidence="10">ABC transporter permease</fullName>
    </submittedName>
</protein>
<dbReference type="Pfam" id="PF00528">
    <property type="entry name" value="BPD_transp_1"/>
    <property type="match status" value="1"/>
</dbReference>
<evidence type="ECO:0000259" key="9">
    <source>
        <dbReference type="PROSITE" id="PS50928"/>
    </source>
</evidence>
<reference evidence="10 11" key="1">
    <citation type="submission" date="2023-05" db="EMBL/GenBank/DDBJ databases">
        <title>Chelatococcus sp. nov., a moderately thermophilic bacterium isolated from hot spring microbial mat.</title>
        <authorList>
            <person name="Hu C.-J."/>
            <person name="Li W.-J."/>
        </authorList>
    </citation>
    <scope>NUCLEOTIDE SEQUENCE [LARGE SCALE GENOMIC DNA]</scope>
    <source>
        <strain evidence="10 11">SYSU G07232</strain>
    </source>
</reference>
<dbReference type="RefSeq" id="WP_283739610.1">
    <property type="nucleotide sequence ID" value="NZ_JASJEV010000002.1"/>
</dbReference>
<evidence type="ECO:0000256" key="5">
    <source>
        <dbReference type="ARBA" id="ARBA00022692"/>
    </source>
</evidence>
<feature type="transmembrane region" description="Helical" evidence="8">
    <location>
        <begin position="188"/>
        <end position="212"/>
    </location>
</feature>
<evidence type="ECO:0000256" key="3">
    <source>
        <dbReference type="ARBA" id="ARBA00022475"/>
    </source>
</evidence>
<dbReference type="InterPro" id="IPR000515">
    <property type="entry name" value="MetI-like"/>
</dbReference>
<keyword evidence="4" id="KW-0997">Cell inner membrane</keyword>
<evidence type="ECO:0000256" key="1">
    <source>
        <dbReference type="ARBA" id="ARBA00004429"/>
    </source>
</evidence>
<feature type="transmembrane region" description="Helical" evidence="8">
    <location>
        <begin position="12"/>
        <end position="33"/>
    </location>
</feature>
<comment type="similarity">
    <text evidence="8">Belongs to the binding-protein-dependent transport system permease family.</text>
</comment>
<dbReference type="PANTHER" id="PTHR43357">
    <property type="entry name" value="INNER MEMBRANE ABC TRANSPORTER PERMEASE PROTEIN YDCV"/>
    <property type="match status" value="1"/>
</dbReference>
<gene>
    <name evidence="10" type="ORF">QNA08_05220</name>
</gene>
<comment type="subcellular location">
    <subcellularLocation>
        <location evidence="1">Cell inner membrane</location>
        <topology evidence="1">Multi-pass membrane protein</topology>
    </subcellularLocation>
    <subcellularLocation>
        <location evidence="8">Cell membrane</location>
        <topology evidence="8">Multi-pass membrane protein</topology>
    </subcellularLocation>
</comment>
<dbReference type="Gene3D" id="1.10.3720.10">
    <property type="entry name" value="MetI-like"/>
    <property type="match status" value="1"/>
</dbReference>
<evidence type="ECO:0000256" key="4">
    <source>
        <dbReference type="ARBA" id="ARBA00022519"/>
    </source>
</evidence>
<feature type="transmembrane region" description="Helical" evidence="8">
    <location>
        <begin position="232"/>
        <end position="252"/>
    </location>
</feature>
<keyword evidence="6 8" id="KW-1133">Transmembrane helix</keyword>
<sequence length="268" mass="28631">MDIGRNSQGFTLLVGLLFAFLLAPVLFVFPISFSNDPFLAFPPQSWGFKYFAALPRNAVLMSAFRTSLALAATVTALSLALAVPAAYALVRLDFRGRDWLMSLFTAPLLLPSIVLGLAILLVFVRVDLLATYPGLVIAHLVVTLPYALRVIATALGTLPPAIEDAAATLGAPPFTVFRRVTLPMMMPGIVAASALSFLVSFDEVVISLFIVGPKLSTFPVEMFRYVETRTDPLIAAASVILIVATIGIVLVLERSIGVARALGKASQP</sequence>
<keyword evidence="7 8" id="KW-0472">Membrane</keyword>
<feature type="transmembrane region" description="Helical" evidence="8">
    <location>
        <begin position="68"/>
        <end position="90"/>
    </location>
</feature>
<accession>A0ABT7AEU6</accession>
<dbReference type="SUPFAM" id="SSF161098">
    <property type="entry name" value="MetI-like"/>
    <property type="match status" value="1"/>
</dbReference>
<feature type="transmembrane region" description="Helical" evidence="8">
    <location>
        <begin position="130"/>
        <end position="148"/>
    </location>
</feature>
<evidence type="ECO:0000256" key="7">
    <source>
        <dbReference type="ARBA" id="ARBA00023136"/>
    </source>
</evidence>
<evidence type="ECO:0000313" key="11">
    <source>
        <dbReference type="Proteomes" id="UP001321492"/>
    </source>
</evidence>
<evidence type="ECO:0000256" key="2">
    <source>
        <dbReference type="ARBA" id="ARBA00022448"/>
    </source>
</evidence>
<feature type="transmembrane region" description="Helical" evidence="8">
    <location>
        <begin position="102"/>
        <end position="124"/>
    </location>
</feature>
<name>A0ABT7AEU6_9HYPH</name>
<dbReference type="CDD" id="cd06261">
    <property type="entry name" value="TM_PBP2"/>
    <property type="match status" value="1"/>
</dbReference>
<dbReference type="InterPro" id="IPR035906">
    <property type="entry name" value="MetI-like_sf"/>
</dbReference>
<evidence type="ECO:0000256" key="6">
    <source>
        <dbReference type="ARBA" id="ARBA00022989"/>
    </source>
</evidence>
<dbReference type="Proteomes" id="UP001321492">
    <property type="component" value="Unassembled WGS sequence"/>
</dbReference>
<dbReference type="EMBL" id="JASJEV010000002">
    <property type="protein sequence ID" value="MDJ1157630.1"/>
    <property type="molecule type" value="Genomic_DNA"/>
</dbReference>
<evidence type="ECO:0000256" key="8">
    <source>
        <dbReference type="RuleBase" id="RU363032"/>
    </source>
</evidence>
<keyword evidence="11" id="KW-1185">Reference proteome</keyword>
<dbReference type="PANTHER" id="PTHR43357:SF4">
    <property type="entry name" value="INNER MEMBRANE ABC TRANSPORTER PERMEASE PROTEIN YDCV"/>
    <property type="match status" value="1"/>
</dbReference>
<organism evidence="10 11">
    <name type="scientific">Chelatococcus albus</name>
    <dbReference type="NCBI Taxonomy" id="3047466"/>
    <lineage>
        <taxon>Bacteria</taxon>
        <taxon>Pseudomonadati</taxon>
        <taxon>Pseudomonadota</taxon>
        <taxon>Alphaproteobacteria</taxon>
        <taxon>Hyphomicrobiales</taxon>
        <taxon>Chelatococcaceae</taxon>
        <taxon>Chelatococcus</taxon>
    </lineage>
</organism>
<feature type="domain" description="ABC transmembrane type-1" evidence="9">
    <location>
        <begin position="64"/>
        <end position="252"/>
    </location>
</feature>